<keyword evidence="5 9" id="KW-1133">Transmembrane helix</keyword>
<evidence type="ECO:0000256" key="9">
    <source>
        <dbReference type="SAM" id="Phobius"/>
    </source>
</evidence>
<feature type="coiled-coil region" evidence="7">
    <location>
        <begin position="415"/>
        <end position="486"/>
    </location>
</feature>
<keyword evidence="12" id="KW-1185">Reference proteome</keyword>
<feature type="transmembrane region" description="Helical" evidence="9">
    <location>
        <begin position="120"/>
        <end position="139"/>
    </location>
</feature>
<comment type="caution">
    <text evidence="11">The sequence shown here is derived from an EMBL/GenBank/DDBJ whole genome shotgun (WGS) entry which is preliminary data.</text>
</comment>
<evidence type="ECO:0000313" key="12">
    <source>
        <dbReference type="Proteomes" id="UP001566132"/>
    </source>
</evidence>
<organism evidence="11 12">
    <name type="scientific">Hypothenemus hampei</name>
    <name type="common">Coffee berry borer</name>
    <dbReference type="NCBI Taxonomy" id="57062"/>
    <lineage>
        <taxon>Eukaryota</taxon>
        <taxon>Metazoa</taxon>
        <taxon>Ecdysozoa</taxon>
        <taxon>Arthropoda</taxon>
        <taxon>Hexapoda</taxon>
        <taxon>Insecta</taxon>
        <taxon>Pterygota</taxon>
        <taxon>Neoptera</taxon>
        <taxon>Endopterygota</taxon>
        <taxon>Coleoptera</taxon>
        <taxon>Polyphaga</taxon>
        <taxon>Cucujiformia</taxon>
        <taxon>Curculionidae</taxon>
        <taxon>Scolytinae</taxon>
        <taxon>Hypothenemus</taxon>
    </lineage>
</organism>
<protein>
    <recommendedName>
        <fullName evidence="10">Amino acid transporter transmembrane domain-containing protein</fullName>
    </recommendedName>
</protein>
<evidence type="ECO:0000256" key="3">
    <source>
        <dbReference type="ARBA" id="ARBA00022692"/>
    </source>
</evidence>
<evidence type="ECO:0000256" key="4">
    <source>
        <dbReference type="ARBA" id="ARBA00022970"/>
    </source>
</evidence>
<gene>
    <name evidence="11" type="ORF">ABEB36_004824</name>
</gene>
<dbReference type="Pfam" id="PF01490">
    <property type="entry name" value="Aa_trans"/>
    <property type="match status" value="2"/>
</dbReference>
<feature type="transmembrane region" description="Helical" evidence="9">
    <location>
        <begin position="7"/>
        <end position="25"/>
    </location>
</feature>
<accession>A0ABD1EVY7</accession>
<feature type="transmembrane region" description="Helical" evidence="9">
    <location>
        <begin position="75"/>
        <end position="100"/>
    </location>
</feature>
<dbReference type="PANTHER" id="PTHR22950">
    <property type="entry name" value="AMINO ACID TRANSPORTER"/>
    <property type="match status" value="1"/>
</dbReference>
<feature type="transmembrane region" description="Helical" evidence="9">
    <location>
        <begin position="207"/>
        <end position="226"/>
    </location>
</feature>
<feature type="domain" description="Amino acid transporter transmembrane" evidence="10">
    <location>
        <begin position="178"/>
        <end position="287"/>
    </location>
</feature>
<evidence type="ECO:0000256" key="1">
    <source>
        <dbReference type="ARBA" id="ARBA00004141"/>
    </source>
</evidence>
<feature type="transmembrane region" description="Helical" evidence="9">
    <location>
        <begin position="246"/>
        <end position="267"/>
    </location>
</feature>
<evidence type="ECO:0000313" key="11">
    <source>
        <dbReference type="EMBL" id="KAL1505210.1"/>
    </source>
</evidence>
<feature type="compositionally biased region" description="Low complexity" evidence="8">
    <location>
        <begin position="511"/>
        <end position="522"/>
    </location>
</feature>
<dbReference type="PANTHER" id="PTHR22950:SF646">
    <property type="entry name" value="SODIUM-COUPLED NEUTRAL AMINO ACID TRANSPORTER 10-RELATED"/>
    <property type="match status" value="1"/>
</dbReference>
<keyword evidence="6 9" id="KW-0472">Membrane</keyword>
<keyword evidence="2" id="KW-0813">Transport</keyword>
<name>A0ABD1EVY7_HYPHA</name>
<dbReference type="AlphaFoldDB" id="A0ABD1EVY7"/>
<keyword evidence="3 9" id="KW-0812">Transmembrane</keyword>
<evidence type="ECO:0000256" key="5">
    <source>
        <dbReference type="ARBA" id="ARBA00022989"/>
    </source>
</evidence>
<evidence type="ECO:0000256" key="6">
    <source>
        <dbReference type="ARBA" id="ARBA00023136"/>
    </source>
</evidence>
<keyword evidence="4" id="KW-0029">Amino-acid transport</keyword>
<dbReference type="EMBL" id="JBDJPC010000004">
    <property type="protein sequence ID" value="KAL1505210.1"/>
    <property type="molecule type" value="Genomic_DNA"/>
</dbReference>
<feature type="domain" description="Amino acid transporter transmembrane" evidence="10">
    <location>
        <begin position="6"/>
        <end position="163"/>
    </location>
</feature>
<feature type="region of interest" description="Disordered" evidence="8">
    <location>
        <begin position="357"/>
        <end position="384"/>
    </location>
</feature>
<evidence type="ECO:0000256" key="2">
    <source>
        <dbReference type="ARBA" id="ARBA00022448"/>
    </source>
</evidence>
<comment type="subcellular location">
    <subcellularLocation>
        <location evidence="1">Membrane</location>
        <topology evidence="1">Multi-pass membrane protein</topology>
    </subcellularLocation>
</comment>
<evidence type="ECO:0000256" key="8">
    <source>
        <dbReference type="SAM" id="MobiDB-lite"/>
    </source>
</evidence>
<dbReference type="GO" id="GO:0016020">
    <property type="term" value="C:membrane"/>
    <property type="evidence" value="ECO:0007669"/>
    <property type="project" value="UniProtKB-SubCell"/>
</dbReference>
<evidence type="ECO:0000256" key="7">
    <source>
        <dbReference type="SAM" id="Coils"/>
    </source>
</evidence>
<keyword evidence="7" id="KW-0175">Coiled coil</keyword>
<dbReference type="GO" id="GO:0006865">
    <property type="term" value="P:amino acid transport"/>
    <property type="evidence" value="ECO:0007669"/>
    <property type="project" value="UniProtKB-KW"/>
</dbReference>
<proteinExistence type="predicted"/>
<feature type="compositionally biased region" description="Gly residues" evidence="8">
    <location>
        <begin position="498"/>
        <end position="510"/>
    </location>
</feature>
<sequence length="591" mass="65095">MESQSTHVITLANSIIGVSILAMPYCFKQCGIILSIFILLLSSLISRLSCHFLIKASIIARRKNFEYLAYYIFGGLGKFTIEIGIIGFLIGTCIAFFVVMGDLGPDIVAEITGQTTTSTMRLTVLISLSLFCVLPLGLLRNIDSFSGLSKVTIGFYVCLVMKIVCDSTPHLFNGDWIALSCQTQLFEIYHVTLNPSLEQMNQVIKSAVNICTIVYLFVGVFGYIAFSDKNIGGNILLSFTPSTLTTVVKLGFILSIVFSFPLVIFPCRASLHSLIYRQASSIYEGTTNYIPESRFKVLGIVLMILGTFENLRNIEKVQSNPVIANVDSELKNIKLITANPVVVDKIVTQISNKTVSKVTVSPEVRHEPPQPVEPPDSQQNDKHMPKNEEILSREALKKEDQEQGQDAHLEHQILIDKIQKQNEMQQEIVKQQKKLIEVIEKQQEDKTKEEKLKAVKEIESIALKAIEKISGDVKENEKIVAKLEKDVLKKFDVDQTGTDGGGGGGGGGSIGNASNGNSTNGNKNIKELKVMNELLIAKIKENNITSNVINKSGDAKMDRNKTIPLPLPLIASNKRQTNDSVTDINKAVGSS</sequence>
<dbReference type="Proteomes" id="UP001566132">
    <property type="component" value="Unassembled WGS sequence"/>
</dbReference>
<feature type="transmembrane region" description="Helical" evidence="9">
    <location>
        <begin position="31"/>
        <end position="54"/>
    </location>
</feature>
<reference evidence="11 12" key="1">
    <citation type="submission" date="2024-05" db="EMBL/GenBank/DDBJ databases">
        <title>Genetic variation in Jamaican populations of the coffee berry borer (Hypothenemus hampei).</title>
        <authorList>
            <person name="Errbii M."/>
            <person name="Myrie A."/>
        </authorList>
    </citation>
    <scope>NUCLEOTIDE SEQUENCE [LARGE SCALE GENOMIC DNA]</scope>
    <source>
        <strain evidence="11">JA-Hopewell-2020-01-JO</strain>
        <tissue evidence="11">Whole body</tissue>
    </source>
</reference>
<evidence type="ECO:0000259" key="10">
    <source>
        <dbReference type="Pfam" id="PF01490"/>
    </source>
</evidence>
<feature type="region of interest" description="Disordered" evidence="8">
    <location>
        <begin position="493"/>
        <end position="523"/>
    </location>
</feature>
<dbReference type="InterPro" id="IPR013057">
    <property type="entry name" value="AA_transpt_TM"/>
</dbReference>